<evidence type="ECO:0000313" key="1">
    <source>
        <dbReference type="EMBL" id="MFB6491290.1"/>
    </source>
</evidence>
<reference evidence="1" key="1">
    <citation type="submission" date="2024-07" db="EMBL/GenBank/DDBJ databases">
        <title>Metagenome and Metagenome-Assembled Genomes of Archaea from a hot spring from the geothermal field of Los Azufres, Mexico.</title>
        <authorList>
            <person name="Marin-Paredes R."/>
            <person name="Martinez-Romero E."/>
            <person name="Servin-Garciduenas L.E."/>
        </authorList>
    </citation>
    <scope>NUCLEOTIDE SEQUENCE</scope>
</reference>
<dbReference type="Proteomes" id="UP000033636">
    <property type="component" value="Unassembled WGS sequence"/>
</dbReference>
<organism evidence="1 2">
    <name type="scientific">Thermoproteus sp. AZ2</name>
    <dbReference type="NCBI Taxonomy" id="1609232"/>
    <lineage>
        <taxon>Archaea</taxon>
        <taxon>Thermoproteota</taxon>
        <taxon>Thermoprotei</taxon>
        <taxon>Thermoproteales</taxon>
        <taxon>Thermoproteaceae</taxon>
        <taxon>Thermoproteus</taxon>
    </lineage>
</organism>
<protein>
    <submittedName>
        <fullName evidence="1">Uncharacterized protein</fullName>
    </submittedName>
</protein>
<proteinExistence type="predicted"/>
<comment type="caution">
    <text evidence="1">The sequence shown here is derived from an EMBL/GenBank/DDBJ whole genome shotgun (WGS) entry which is preliminary data.</text>
</comment>
<accession>A0ACC6V3S2</accession>
<sequence length="206" mass="22572">MRRSATDLVLTTSATRMGVEACADLIDAVLDRVGALYVPIPREVCEGRPADLGSLGWILEPLLYLYHEREGLICYGGLEELRLRAFATAKLAGLAVKAKVFGKIDLGEWDRALLGVASEPPRPSLAIGYFEPGVVVCGAPIPNPLELAAGRWRLLGPGQKMRLAKYIVQFLDLVVSSINIDEAYLKLAADEEYRRFARAVIHHMGN</sequence>
<gene>
    <name evidence="1" type="ORF">TU35_008690</name>
</gene>
<dbReference type="EMBL" id="JZWT02000027">
    <property type="protein sequence ID" value="MFB6491290.1"/>
    <property type="molecule type" value="Genomic_DNA"/>
</dbReference>
<evidence type="ECO:0000313" key="2">
    <source>
        <dbReference type="Proteomes" id="UP000033636"/>
    </source>
</evidence>
<name>A0ACC6V3S2_9CREN</name>